<dbReference type="EMBL" id="DVFZ01000111">
    <property type="protein sequence ID" value="HIQ83823.1"/>
    <property type="molecule type" value="Genomic_DNA"/>
</dbReference>
<accession>A0A9D0ZNE3</accession>
<dbReference type="AlphaFoldDB" id="A0A9D0ZNE3"/>
<gene>
    <name evidence="2" type="ORF">IAA52_12090</name>
</gene>
<organism evidence="2 3">
    <name type="scientific">Candidatus Pullichristensenella stercorigallinarum</name>
    <dbReference type="NCBI Taxonomy" id="2840909"/>
    <lineage>
        <taxon>Bacteria</taxon>
        <taxon>Bacillati</taxon>
        <taxon>Bacillota</taxon>
        <taxon>Clostridia</taxon>
        <taxon>Candidatus Pullichristensenella</taxon>
    </lineage>
</organism>
<keyword evidence="1" id="KW-0812">Transmembrane</keyword>
<dbReference type="Proteomes" id="UP000824260">
    <property type="component" value="Unassembled WGS sequence"/>
</dbReference>
<evidence type="ECO:0000313" key="2">
    <source>
        <dbReference type="EMBL" id="HIQ83823.1"/>
    </source>
</evidence>
<comment type="caution">
    <text evidence="2">The sequence shown here is derived from an EMBL/GenBank/DDBJ whole genome shotgun (WGS) entry which is preliminary data.</text>
</comment>
<feature type="transmembrane region" description="Helical" evidence="1">
    <location>
        <begin position="20"/>
        <end position="39"/>
    </location>
</feature>
<sequence length="148" mass="15691">MITSQRSETPISRASWPSAAVSIVFTAALLALTLSFLFLRVFPQTVSLSAVERDGQWCAFVDRDTFGLLRAEMPASSAGQEGRITELGPWMEAKEIAAYVGNPLAPAALDVTDGGYLVLLALPPTVDDAAVRQASVEIGRATPASLLL</sequence>
<keyword evidence="1" id="KW-1133">Transmembrane helix</keyword>
<proteinExistence type="predicted"/>
<protein>
    <submittedName>
        <fullName evidence="2">Uncharacterized protein</fullName>
    </submittedName>
</protein>
<name>A0A9D0ZNE3_9FIRM</name>
<evidence type="ECO:0000256" key="1">
    <source>
        <dbReference type="SAM" id="Phobius"/>
    </source>
</evidence>
<reference evidence="2" key="1">
    <citation type="submission" date="2020-10" db="EMBL/GenBank/DDBJ databases">
        <authorList>
            <person name="Gilroy R."/>
        </authorList>
    </citation>
    <scope>NUCLEOTIDE SEQUENCE</scope>
    <source>
        <strain evidence="2">ChiSjej6B24-2974</strain>
    </source>
</reference>
<keyword evidence="1" id="KW-0472">Membrane</keyword>
<reference evidence="2" key="2">
    <citation type="journal article" date="2021" name="PeerJ">
        <title>Extensive microbial diversity within the chicken gut microbiome revealed by metagenomics and culture.</title>
        <authorList>
            <person name="Gilroy R."/>
            <person name="Ravi A."/>
            <person name="Getino M."/>
            <person name="Pursley I."/>
            <person name="Horton D.L."/>
            <person name="Alikhan N.F."/>
            <person name="Baker D."/>
            <person name="Gharbi K."/>
            <person name="Hall N."/>
            <person name="Watson M."/>
            <person name="Adriaenssens E.M."/>
            <person name="Foster-Nyarko E."/>
            <person name="Jarju S."/>
            <person name="Secka A."/>
            <person name="Antonio M."/>
            <person name="Oren A."/>
            <person name="Chaudhuri R.R."/>
            <person name="La Ragione R."/>
            <person name="Hildebrand F."/>
            <person name="Pallen M.J."/>
        </authorList>
    </citation>
    <scope>NUCLEOTIDE SEQUENCE</scope>
    <source>
        <strain evidence="2">ChiSjej6B24-2974</strain>
    </source>
</reference>
<evidence type="ECO:0000313" key="3">
    <source>
        <dbReference type="Proteomes" id="UP000824260"/>
    </source>
</evidence>